<dbReference type="InterPro" id="IPR007842">
    <property type="entry name" value="HEPN_dom"/>
</dbReference>
<protein>
    <recommendedName>
        <fullName evidence="1">HEPN domain-containing protein</fullName>
    </recommendedName>
</protein>
<dbReference type="PROSITE" id="PS50910">
    <property type="entry name" value="HEPN"/>
    <property type="match status" value="1"/>
</dbReference>
<dbReference type="SUPFAM" id="SSF81593">
    <property type="entry name" value="Nucleotidyltransferase substrate binding subunit/domain"/>
    <property type="match status" value="1"/>
</dbReference>
<evidence type="ECO:0000313" key="2">
    <source>
        <dbReference type="EMBL" id="BAJ49407.1"/>
    </source>
</evidence>
<proteinExistence type="predicted"/>
<dbReference type="AlphaFoldDB" id="E6NAQ1"/>
<reference evidence="2" key="2">
    <citation type="journal article" date="2011" name="Nucleic Acids Res.">
        <title>Insights into the evolution of Archaea and eukaryotic protein modifier systems revealed by the genome of a novel archaeal group.</title>
        <authorList>
            <person name="Nunoura T."/>
            <person name="Takaki Y."/>
            <person name="Kakuta J."/>
            <person name="Nishi S."/>
            <person name="Sugahara J."/>
            <person name="Kazama H."/>
            <person name="Chee G."/>
            <person name="Hattori M."/>
            <person name="Kanai A."/>
            <person name="Atomi H."/>
            <person name="Takai K."/>
            <person name="Takami H."/>
        </authorList>
    </citation>
    <scope>NUCLEOTIDE SEQUENCE</scope>
</reference>
<name>E6NAQ1_CALS0</name>
<feature type="domain" description="HEPN" evidence="1">
    <location>
        <begin position="10"/>
        <end position="120"/>
    </location>
</feature>
<organism evidence="2">
    <name type="scientific">Caldiarchaeum subterraneum</name>
    <dbReference type="NCBI Taxonomy" id="311458"/>
    <lineage>
        <taxon>Archaea</taxon>
        <taxon>Nitrososphaerota</taxon>
        <taxon>Candidatus Caldarchaeales</taxon>
        <taxon>Candidatus Caldarchaeaceae</taxon>
        <taxon>Candidatus Caldarchaeum</taxon>
    </lineage>
</organism>
<dbReference type="Gene3D" id="1.20.120.330">
    <property type="entry name" value="Nucleotidyltransferases domain 2"/>
    <property type="match status" value="1"/>
</dbReference>
<gene>
    <name evidence="2" type="ORF">HGMM_F31D11C39</name>
</gene>
<reference evidence="2" key="1">
    <citation type="journal article" date="2005" name="Environ. Microbiol.">
        <title>Genetic and functional properties of uncultivated thermophilic crenarchaeotes from a subsurface gold mine as revealed by analysis of genome fragments.</title>
        <authorList>
            <person name="Nunoura T."/>
            <person name="Hirayama H."/>
            <person name="Takami H."/>
            <person name="Oida H."/>
            <person name="Nishi S."/>
            <person name="Shimamura S."/>
            <person name="Suzuki Y."/>
            <person name="Inagaki F."/>
            <person name="Takai K."/>
            <person name="Nealson K.H."/>
            <person name="Horikoshi K."/>
        </authorList>
    </citation>
    <scope>NUCLEOTIDE SEQUENCE</scope>
</reference>
<evidence type="ECO:0000259" key="1">
    <source>
        <dbReference type="PROSITE" id="PS50910"/>
    </source>
</evidence>
<dbReference type="EMBL" id="AP011892">
    <property type="protein sequence ID" value="BAJ49407.1"/>
    <property type="molecule type" value="Genomic_DNA"/>
</dbReference>
<dbReference type="Pfam" id="PF05168">
    <property type="entry name" value="HEPN"/>
    <property type="match status" value="1"/>
</dbReference>
<dbReference type="SMART" id="SM00748">
    <property type="entry name" value="HEPN"/>
    <property type="match status" value="1"/>
</dbReference>
<accession>E6NAQ1</accession>
<sequence>MSADDAELMKTWAIAFLRNADRLMEGHEWDLAMFNPEQYCKLVLKYKLLVQRGIYPKTHSLRTLIRILGENNPGLLTMVEDSSKLHYVARLEEAYIVSRYMPYRFEEKEVRDVYRFVVEVFKPFVEKL</sequence>